<protein>
    <submittedName>
        <fullName evidence="2">Uncharacterized protein</fullName>
    </submittedName>
</protein>
<evidence type="ECO:0000256" key="1">
    <source>
        <dbReference type="SAM" id="MobiDB-lite"/>
    </source>
</evidence>
<proteinExistence type="predicted"/>
<feature type="region of interest" description="Disordered" evidence="1">
    <location>
        <begin position="38"/>
        <end position="95"/>
    </location>
</feature>
<name>A0A4P2QBD4_SORCE</name>
<evidence type="ECO:0000313" key="3">
    <source>
        <dbReference type="Proteomes" id="UP000295781"/>
    </source>
</evidence>
<sequence length="95" mass="10161">MRAERELAHAELPGQLGAPRAGERLAAACLQRATVRRADAGTDPSASALLRTSAADRRDGDRAAPYWRFAGAGLPSRERGCQRPAGLAQQRKPVE</sequence>
<gene>
    <name evidence="2" type="ORF">SOCEGT47_071980</name>
</gene>
<evidence type="ECO:0000313" key="2">
    <source>
        <dbReference type="EMBL" id="AUX26628.1"/>
    </source>
</evidence>
<accession>A0A4P2QBD4</accession>
<reference evidence="2 3" key="1">
    <citation type="submission" date="2015-09" db="EMBL/GenBank/DDBJ databases">
        <title>Sorangium comparison.</title>
        <authorList>
            <person name="Zaburannyi N."/>
            <person name="Bunk B."/>
            <person name="Overmann J."/>
            <person name="Mueller R."/>
        </authorList>
    </citation>
    <scope>NUCLEOTIDE SEQUENCE [LARGE SCALE GENOMIC DNA]</scope>
    <source>
        <strain evidence="2 3">So ceGT47</strain>
    </source>
</reference>
<dbReference type="AlphaFoldDB" id="A0A4P2QBD4"/>
<dbReference type="Proteomes" id="UP000295781">
    <property type="component" value="Chromosome"/>
</dbReference>
<dbReference type="EMBL" id="CP012670">
    <property type="protein sequence ID" value="AUX26628.1"/>
    <property type="molecule type" value="Genomic_DNA"/>
</dbReference>
<organism evidence="2 3">
    <name type="scientific">Sorangium cellulosum</name>
    <name type="common">Polyangium cellulosum</name>
    <dbReference type="NCBI Taxonomy" id="56"/>
    <lineage>
        <taxon>Bacteria</taxon>
        <taxon>Pseudomonadati</taxon>
        <taxon>Myxococcota</taxon>
        <taxon>Polyangia</taxon>
        <taxon>Polyangiales</taxon>
        <taxon>Polyangiaceae</taxon>
        <taxon>Sorangium</taxon>
    </lineage>
</organism>